<feature type="domain" description="ABC transporter" evidence="6">
    <location>
        <begin position="7"/>
        <end position="735"/>
    </location>
</feature>
<evidence type="ECO:0000256" key="5">
    <source>
        <dbReference type="SAM" id="Coils"/>
    </source>
</evidence>
<keyword evidence="2" id="KW-0813">Transport</keyword>
<dbReference type="Pfam" id="PF08352">
    <property type="entry name" value="oligo_HPY"/>
    <property type="match status" value="1"/>
</dbReference>
<accession>A0A1L4FRJ1</accession>
<dbReference type="PANTHER" id="PTHR43776:SF7">
    <property type="entry name" value="D,D-DIPEPTIDE TRANSPORT ATP-BINDING PROTEIN DDPF-RELATED"/>
    <property type="match status" value="1"/>
</dbReference>
<feature type="coiled-coil region" evidence="5">
    <location>
        <begin position="463"/>
        <end position="490"/>
    </location>
</feature>
<dbReference type="InterPro" id="IPR027417">
    <property type="entry name" value="P-loop_NTPase"/>
</dbReference>
<dbReference type="KEGG" id="mpul:BLA55_00805"/>
<sequence length="791" mass="92661">MSKKILLEIENLKKYFVNRSQVNKAVDGVSFKVHEGEIVGLIGESGSGKTTVGRSLLRLYDDFNGFVTLDGQIISGKRISRARNKQMRRNIQMIFQDPHASLNGQKTIFSILKEPLQVNGILKDEMRDLNRDWKIIRENFYYTFLENSKKIELNRLVESNKKIKKLHKSWAKKFEKVEFSNAKSLDDNFNEFFSYLNDKGTLNSDLISLIYKSNTELLELYHSKQKDFRNKEVDFDEKDLVKAQDEFEQAQKLTKHSKEYWEVLAQKNELVEQINTLKDTKAEIASISKNVFNNIIEEVKNEYKLQRNNALYSTNLDFYFHSLKLKFIAKAKLNFFRSNKAKLKYVSFDDAKEIVKQIDLYSKDIYSQMDSFDLTKKESIKLIKEFCQNSFKYDAQEFFAISEQQLSNLNGQIDSLNQSLTQKQETLNKIKTNKDLNLQDLEPYSQKLAKATQVHEEELNKYVESVTTRIANLDQEIVQANKEHDELMILVKQNDEKLNELHKKFVVWYNESILKPLEEQNKQQNDKNIKTKLKQAKVDLKVLESNVEERLEIISSFKAERKYLLKDQSNIYRLLGLDKFYHIVKNKKVQKVLNYALDFVYLYLIKGLFIKNKIYKALEDVGLLKQFAYRYPHEFSGGQRQRIVIARALITNPKLIVADEPIASLDISIQAQIVNLLKDLCQQKNIGMIFIAHDLSMIEYVADRVEIMHLGKIVENGVTEKIYDKPVHPYTINLFKAIPKISNANEKFENVSFELSYLAEQKFPNVPKVFEVEKDHFIYGTEEQFKKWTSK</sequence>
<dbReference type="GO" id="GO:0015833">
    <property type="term" value="P:peptide transport"/>
    <property type="evidence" value="ECO:0007669"/>
    <property type="project" value="InterPro"/>
</dbReference>
<keyword evidence="5" id="KW-0175">Coiled coil</keyword>
<evidence type="ECO:0000256" key="1">
    <source>
        <dbReference type="ARBA" id="ARBA00005417"/>
    </source>
</evidence>
<evidence type="ECO:0000256" key="4">
    <source>
        <dbReference type="ARBA" id="ARBA00022840"/>
    </source>
</evidence>
<dbReference type="AlphaFoldDB" id="A0A1L4FRJ1"/>
<comment type="similarity">
    <text evidence="1">Belongs to the ABC transporter superfamily.</text>
</comment>
<dbReference type="PANTHER" id="PTHR43776">
    <property type="entry name" value="TRANSPORT ATP-BINDING PROTEIN"/>
    <property type="match status" value="1"/>
</dbReference>
<keyword evidence="8" id="KW-1185">Reference proteome</keyword>
<dbReference type="GO" id="GO:0055085">
    <property type="term" value="P:transmembrane transport"/>
    <property type="evidence" value="ECO:0007669"/>
    <property type="project" value="UniProtKB-ARBA"/>
</dbReference>
<evidence type="ECO:0000256" key="3">
    <source>
        <dbReference type="ARBA" id="ARBA00022741"/>
    </source>
</evidence>
<dbReference type="InterPro" id="IPR003439">
    <property type="entry name" value="ABC_transporter-like_ATP-bd"/>
</dbReference>
<dbReference type="GO" id="GO:0016887">
    <property type="term" value="F:ATP hydrolysis activity"/>
    <property type="evidence" value="ECO:0007669"/>
    <property type="project" value="InterPro"/>
</dbReference>
<name>A0A1L4FRJ1_9BACT</name>
<dbReference type="SUPFAM" id="SSF52540">
    <property type="entry name" value="P-loop containing nucleoside triphosphate hydrolases"/>
    <property type="match status" value="1"/>
</dbReference>
<evidence type="ECO:0000256" key="2">
    <source>
        <dbReference type="ARBA" id="ARBA00022448"/>
    </source>
</evidence>
<evidence type="ECO:0000313" key="7">
    <source>
        <dbReference type="EMBL" id="APJ38226.1"/>
    </source>
</evidence>
<gene>
    <name evidence="7" type="ORF">BLA55_00805</name>
</gene>
<dbReference type="SMART" id="SM00382">
    <property type="entry name" value="AAA"/>
    <property type="match status" value="1"/>
</dbReference>
<evidence type="ECO:0000259" key="6">
    <source>
        <dbReference type="PROSITE" id="PS50893"/>
    </source>
</evidence>
<dbReference type="Gene3D" id="3.40.50.300">
    <property type="entry name" value="P-loop containing nucleotide triphosphate hydrolases"/>
    <property type="match status" value="2"/>
</dbReference>
<dbReference type="STRING" id="48003.BLA55_00805"/>
<dbReference type="InterPro" id="IPR003593">
    <property type="entry name" value="AAA+_ATPase"/>
</dbReference>
<dbReference type="EMBL" id="CP017813">
    <property type="protein sequence ID" value="APJ38226.1"/>
    <property type="molecule type" value="Genomic_DNA"/>
</dbReference>
<dbReference type="OrthoDB" id="400883at2"/>
<dbReference type="InterPro" id="IPR013563">
    <property type="entry name" value="Oligopep_ABC_C"/>
</dbReference>
<dbReference type="RefSeq" id="WP_073372230.1">
    <property type="nucleotide sequence ID" value="NZ_CP017813.1"/>
</dbReference>
<dbReference type="PROSITE" id="PS50893">
    <property type="entry name" value="ABC_TRANSPORTER_2"/>
    <property type="match status" value="1"/>
</dbReference>
<dbReference type="GO" id="GO:0005524">
    <property type="term" value="F:ATP binding"/>
    <property type="evidence" value="ECO:0007669"/>
    <property type="project" value="UniProtKB-KW"/>
</dbReference>
<evidence type="ECO:0000313" key="8">
    <source>
        <dbReference type="Proteomes" id="UP000184322"/>
    </source>
</evidence>
<protein>
    <recommendedName>
        <fullName evidence="6">ABC transporter domain-containing protein</fullName>
    </recommendedName>
</protein>
<keyword evidence="3" id="KW-0547">Nucleotide-binding</keyword>
<keyword evidence="4" id="KW-0067">ATP-binding</keyword>
<dbReference type="Pfam" id="PF00005">
    <property type="entry name" value="ABC_tran"/>
    <property type="match status" value="2"/>
</dbReference>
<dbReference type="Proteomes" id="UP000184322">
    <property type="component" value="Chromosome"/>
</dbReference>
<feature type="coiled-coil region" evidence="5">
    <location>
        <begin position="406"/>
        <end position="433"/>
    </location>
</feature>
<dbReference type="PROSITE" id="PS00211">
    <property type="entry name" value="ABC_TRANSPORTER_1"/>
    <property type="match status" value="1"/>
</dbReference>
<dbReference type="InterPro" id="IPR050319">
    <property type="entry name" value="ABC_transp_ATP-bind"/>
</dbReference>
<proteinExistence type="inferred from homology"/>
<organism evidence="7 8">
    <name type="scientific">Mycoplasmopsis pullorum</name>
    <dbReference type="NCBI Taxonomy" id="48003"/>
    <lineage>
        <taxon>Bacteria</taxon>
        <taxon>Bacillati</taxon>
        <taxon>Mycoplasmatota</taxon>
        <taxon>Mycoplasmoidales</taxon>
        <taxon>Metamycoplasmataceae</taxon>
        <taxon>Mycoplasmopsis</taxon>
    </lineage>
</organism>
<dbReference type="InterPro" id="IPR017871">
    <property type="entry name" value="ABC_transporter-like_CS"/>
</dbReference>
<reference evidence="8" key="1">
    <citation type="submission" date="2016-10" db="EMBL/GenBank/DDBJ databases">
        <authorList>
            <person name="Beylefeld A."/>
            <person name="Abolnik C."/>
        </authorList>
    </citation>
    <scope>NUCLEOTIDE SEQUENCE [LARGE SCALE GENOMIC DNA]</scope>
    <source>
        <strain evidence="8">B359_6</strain>
    </source>
</reference>